<dbReference type="PANTHER" id="PTHR30427:SF1">
    <property type="entry name" value="TRANSCRIPTIONAL ACTIVATOR PROTEIN LYSR"/>
    <property type="match status" value="1"/>
</dbReference>
<dbReference type="InterPro" id="IPR036390">
    <property type="entry name" value="WH_DNA-bd_sf"/>
</dbReference>
<dbReference type="InterPro" id="IPR036388">
    <property type="entry name" value="WH-like_DNA-bd_sf"/>
</dbReference>
<evidence type="ECO:0000256" key="4">
    <source>
        <dbReference type="ARBA" id="ARBA00023163"/>
    </source>
</evidence>
<dbReference type="PROSITE" id="PS50931">
    <property type="entry name" value="HTH_LYSR"/>
    <property type="match status" value="1"/>
</dbReference>
<dbReference type="InterPro" id="IPR005119">
    <property type="entry name" value="LysR_subst-bd"/>
</dbReference>
<comment type="caution">
    <text evidence="6">The sequence shown here is derived from an EMBL/GenBank/DDBJ whole genome shotgun (WGS) entry which is preliminary data.</text>
</comment>
<keyword evidence="2" id="KW-0805">Transcription regulation</keyword>
<protein>
    <submittedName>
        <fullName evidence="6">LysR family transcriptional regulator</fullName>
    </submittedName>
</protein>
<organism evidence="6 7">
    <name type="scientific">Pseudorhodoferax aquiterrae</name>
    <dbReference type="NCBI Taxonomy" id="747304"/>
    <lineage>
        <taxon>Bacteria</taxon>
        <taxon>Pseudomonadati</taxon>
        <taxon>Pseudomonadota</taxon>
        <taxon>Betaproteobacteria</taxon>
        <taxon>Burkholderiales</taxon>
        <taxon>Comamonadaceae</taxon>
    </lineage>
</organism>
<dbReference type="PANTHER" id="PTHR30427">
    <property type="entry name" value="TRANSCRIPTIONAL ACTIVATOR PROTEIN LYSR"/>
    <property type="match status" value="1"/>
</dbReference>
<dbReference type="SUPFAM" id="SSF46785">
    <property type="entry name" value="Winged helix' DNA-binding domain"/>
    <property type="match status" value="1"/>
</dbReference>
<dbReference type="EMBL" id="BMYK01000012">
    <property type="protein sequence ID" value="GHC89180.1"/>
    <property type="molecule type" value="Genomic_DNA"/>
</dbReference>
<dbReference type="Gene3D" id="1.10.10.10">
    <property type="entry name" value="Winged helix-like DNA-binding domain superfamily/Winged helix DNA-binding domain"/>
    <property type="match status" value="1"/>
</dbReference>
<keyword evidence="7" id="KW-1185">Reference proteome</keyword>
<accession>A0ABQ3G4H7</accession>
<dbReference type="Pfam" id="PF00126">
    <property type="entry name" value="HTH_1"/>
    <property type="match status" value="1"/>
</dbReference>
<reference evidence="7" key="1">
    <citation type="journal article" date="2019" name="Int. J. Syst. Evol. Microbiol.">
        <title>The Global Catalogue of Microorganisms (GCM) 10K type strain sequencing project: providing services to taxonomists for standard genome sequencing and annotation.</title>
        <authorList>
            <consortium name="The Broad Institute Genomics Platform"/>
            <consortium name="The Broad Institute Genome Sequencing Center for Infectious Disease"/>
            <person name="Wu L."/>
            <person name="Ma J."/>
        </authorList>
    </citation>
    <scope>NUCLEOTIDE SEQUENCE [LARGE SCALE GENOMIC DNA]</scope>
    <source>
        <strain evidence="7">KCTC 23314</strain>
    </source>
</reference>
<dbReference type="InterPro" id="IPR000847">
    <property type="entry name" value="LysR_HTH_N"/>
</dbReference>
<name>A0ABQ3G4H7_9BURK</name>
<evidence type="ECO:0000256" key="3">
    <source>
        <dbReference type="ARBA" id="ARBA00023125"/>
    </source>
</evidence>
<gene>
    <name evidence="6" type="ORF">GCM10007320_36580</name>
</gene>
<dbReference type="PRINTS" id="PR00039">
    <property type="entry name" value="HTHLYSR"/>
</dbReference>
<sequence length="307" mass="32977">MSGRRMTFKHIEAFRIVMQTGSMTEASRRLHTSQPQISRLIAQLEDIVGFLLFERRGTRLEPLIDGKQFFQEVEKSFVGLVGLEVAASNIKTFSGDRLAVAAMPRIAGGLLTQAVAHFKRLHPATLVTIHSGAAGTVNTWVSAGVCDAGLAVLYGDDVPGMRVETLLDMDCVAVLPQGHRLAAEPTIHARDLDGEDFVSFPMGSSARERMDRVFAGANARPRTVLESDLGASVCALVGAGFGTAIINPLAALEEREAQGLVVRPFVPRIAIRLALLLAPDAPQSRLVGAFTDSVREVIAHAEMPSTT</sequence>
<dbReference type="Pfam" id="PF03466">
    <property type="entry name" value="LysR_substrate"/>
    <property type="match status" value="1"/>
</dbReference>
<dbReference type="Gene3D" id="3.40.190.10">
    <property type="entry name" value="Periplasmic binding protein-like II"/>
    <property type="match status" value="2"/>
</dbReference>
<evidence type="ECO:0000256" key="1">
    <source>
        <dbReference type="ARBA" id="ARBA00009437"/>
    </source>
</evidence>
<evidence type="ECO:0000313" key="6">
    <source>
        <dbReference type="EMBL" id="GHC89180.1"/>
    </source>
</evidence>
<dbReference type="SUPFAM" id="SSF53850">
    <property type="entry name" value="Periplasmic binding protein-like II"/>
    <property type="match status" value="1"/>
</dbReference>
<dbReference type="Proteomes" id="UP000626210">
    <property type="component" value="Unassembled WGS sequence"/>
</dbReference>
<comment type="similarity">
    <text evidence="1">Belongs to the LysR transcriptional regulatory family.</text>
</comment>
<keyword evidence="4" id="KW-0804">Transcription</keyword>
<evidence type="ECO:0000259" key="5">
    <source>
        <dbReference type="PROSITE" id="PS50931"/>
    </source>
</evidence>
<keyword evidence="3" id="KW-0238">DNA-binding</keyword>
<evidence type="ECO:0000313" key="7">
    <source>
        <dbReference type="Proteomes" id="UP000626210"/>
    </source>
</evidence>
<feature type="domain" description="HTH lysR-type" evidence="5">
    <location>
        <begin position="6"/>
        <end position="63"/>
    </location>
</feature>
<proteinExistence type="inferred from homology"/>
<evidence type="ECO:0000256" key="2">
    <source>
        <dbReference type="ARBA" id="ARBA00023015"/>
    </source>
</evidence>